<gene>
    <name evidence="1" type="ORF">JYE49_02165</name>
</gene>
<keyword evidence="2" id="KW-1185">Reference proteome</keyword>
<sequence length="236" mass="26579">MNTIRKREIQGYFYTSVGYVFIGVFLIISSILFYVSILRTRSGELPNFIYTMSYLWMLLCPILTMRLLAEEKQKKTDQLLLTSPVSLPGIVLGKYLAAVTVLLITAGMTLLFVLVVALYGRVYPAELAVNYLGFILQGCALAALDLFLSGCAGTPVTAAVLAYGANLLLWILDEMYGMIQVEWLSEILKFLSIYRRNENMIKLGQLSFAAILYDLSFIAAFLALAVFRLDRKRYTR</sequence>
<dbReference type="Proteomes" id="UP000682782">
    <property type="component" value="Chromosome"/>
</dbReference>
<evidence type="ECO:0000313" key="1">
    <source>
        <dbReference type="EMBL" id="QUC67528.1"/>
    </source>
</evidence>
<protein>
    <submittedName>
        <fullName evidence="1">ABC transporter permease subunit</fullName>
    </submittedName>
</protein>
<organism evidence="1 2">
    <name type="scientific">Aristaeella hokkaidonensis</name>
    <dbReference type="NCBI Taxonomy" id="3046382"/>
    <lineage>
        <taxon>Bacteria</taxon>
        <taxon>Bacillati</taxon>
        <taxon>Bacillota</taxon>
        <taxon>Clostridia</taxon>
        <taxon>Eubacteriales</taxon>
        <taxon>Aristaeellaceae</taxon>
        <taxon>Aristaeella</taxon>
    </lineage>
</organism>
<name>A0AC61MZI3_9FIRM</name>
<dbReference type="EMBL" id="CP068393">
    <property type="protein sequence ID" value="QUC67528.1"/>
    <property type="molecule type" value="Genomic_DNA"/>
</dbReference>
<proteinExistence type="predicted"/>
<evidence type="ECO:0000313" key="2">
    <source>
        <dbReference type="Proteomes" id="UP000682782"/>
    </source>
</evidence>
<reference evidence="1" key="1">
    <citation type="submission" date="2021-01" db="EMBL/GenBank/DDBJ databases">
        <title>Complete genome sequence of Clostridiales bacterium R-7.</title>
        <authorList>
            <person name="Mahoney-Kurpe S.C."/>
            <person name="Palevich N."/>
            <person name="Koike S."/>
            <person name="Moon C.D."/>
            <person name="Attwood G.T."/>
        </authorList>
    </citation>
    <scope>NUCLEOTIDE SEQUENCE</scope>
    <source>
        <strain evidence="1">R-7</strain>
    </source>
</reference>
<accession>A0AC61MZI3</accession>